<dbReference type="PANTHER" id="PTHR30469:SF33">
    <property type="entry name" value="SLR1207 PROTEIN"/>
    <property type="match status" value="1"/>
</dbReference>
<proteinExistence type="predicted"/>
<dbReference type="Proteomes" id="UP000199144">
    <property type="component" value="Unassembled WGS sequence"/>
</dbReference>
<dbReference type="Gene3D" id="2.40.50.100">
    <property type="match status" value="1"/>
</dbReference>
<dbReference type="OrthoDB" id="7811737at2"/>
<dbReference type="AlphaFoldDB" id="A0A1I4MLF5"/>
<dbReference type="STRING" id="254406.SAMN04488042_103134"/>
<name>A0A1I4MLF5_9RHOB</name>
<keyword evidence="4" id="KW-1185">Reference proteome</keyword>
<evidence type="ECO:0000313" key="4">
    <source>
        <dbReference type="Proteomes" id="UP000199144"/>
    </source>
</evidence>
<dbReference type="GO" id="GO:1990281">
    <property type="term" value="C:efflux pump complex"/>
    <property type="evidence" value="ECO:0007669"/>
    <property type="project" value="TreeGrafter"/>
</dbReference>
<dbReference type="RefSeq" id="WP_131814353.1">
    <property type="nucleotide sequence ID" value="NZ_FOTQ01000003.1"/>
</dbReference>
<gene>
    <name evidence="3" type="ORF">SAMN04488042_103134</name>
</gene>
<evidence type="ECO:0008006" key="5">
    <source>
        <dbReference type="Google" id="ProtNLM"/>
    </source>
</evidence>
<keyword evidence="2" id="KW-0472">Membrane</keyword>
<evidence type="ECO:0000256" key="2">
    <source>
        <dbReference type="SAM" id="Phobius"/>
    </source>
</evidence>
<dbReference type="EMBL" id="FOTQ01000003">
    <property type="protein sequence ID" value="SFM03877.1"/>
    <property type="molecule type" value="Genomic_DNA"/>
</dbReference>
<evidence type="ECO:0000313" key="3">
    <source>
        <dbReference type="EMBL" id="SFM03877.1"/>
    </source>
</evidence>
<feature type="transmembrane region" description="Helical" evidence="2">
    <location>
        <begin position="7"/>
        <end position="27"/>
    </location>
</feature>
<feature type="coiled-coil region" evidence="1">
    <location>
        <begin position="111"/>
        <end position="159"/>
    </location>
</feature>
<reference evidence="3 4" key="1">
    <citation type="submission" date="2016-10" db="EMBL/GenBank/DDBJ databases">
        <authorList>
            <person name="de Groot N.N."/>
        </authorList>
    </citation>
    <scope>NUCLEOTIDE SEQUENCE [LARGE SCALE GENOMIC DNA]</scope>
    <source>
        <strain evidence="3 4">DSM 15283</strain>
    </source>
</reference>
<sequence length="452" mass="47472">MRNALKLVFVTVPLVAIGAGILAYIIANSPPPERITLTERATPVRSIIARVRAVTPSIAGFGLINPARTYEAIAQVGGTVDYVNPGLAKGAILPAGAVLVRLSPVDFNLAIAQANANIRAAEARLEELAVSEVNQTAALEIEKQALALKEADLDRAETLFAGGTVPQTVRDAARAALLAQRQKVQNVASTLALLPTQRAVQTEQIAVYRSNLETARLSLERTELSLPFAARVASTSVEVGQFVRVGQTAAVLDGIDAAEVEAQVLIAALRNLMHSTHISTDAVPLDPSAMTEALRALGLSAEVHLRLGQDVLTWAASVDRISDTIDQKTGTLGVIVRVDTAYSGLEPGRRPPLTKGMFVEVILKAQPASGVVVPRSALRDGQLLVADADDRLQLVPVEFDLVQDGIALITGGIAEGARIVVSAPSPAIPGMLLAVTEDRALMARLAAEGSAE</sequence>
<dbReference type="Gene3D" id="1.10.287.470">
    <property type="entry name" value="Helix hairpin bin"/>
    <property type="match status" value="1"/>
</dbReference>
<accession>A0A1I4MLF5</accession>
<keyword evidence="2" id="KW-0812">Transmembrane</keyword>
<dbReference type="Gene3D" id="2.40.420.20">
    <property type="match status" value="1"/>
</dbReference>
<dbReference type="PANTHER" id="PTHR30469">
    <property type="entry name" value="MULTIDRUG RESISTANCE PROTEIN MDTA"/>
    <property type="match status" value="1"/>
</dbReference>
<dbReference type="SUPFAM" id="SSF111369">
    <property type="entry name" value="HlyD-like secretion proteins"/>
    <property type="match status" value="1"/>
</dbReference>
<keyword evidence="2" id="KW-1133">Transmembrane helix</keyword>
<keyword evidence="1" id="KW-0175">Coiled coil</keyword>
<organism evidence="3 4">
    <name type="scientific">Shimia aestuarii</name>
    <dbReference type="NCBI Taxonomy" id="254406"/>
    <lineage>
        <taxon>Bacteria</taxon>
        <taxon>Pseudomonadati</taxon>
        <taxon>Pseudomonadota</taxon>
        <taxon>Alphaproteobacteria</taxon>
        <taxon>Rhodobacterales</taxon>
        <taxon>Roseobacteraceae</taxon>
    </lineage>
</organism>
<protein>
    <recommendedName>
        <fullName evidence="5">RND family efflux transporter, MFP subunit</fullName>
    </recommendedName>
</protein>
<dbReference type="Gene3D" id="2.40.30.170">
    <property type="match status" value="1"/>
</dbReference>
<evidence type="ECO:0000256" key="1">
    <source>
        <dbReference type="SAM" id="Coils"/>
    </source>
</evidence>
<dbReference type="GO" id="GO:0015562">
    <property type="term" value="F:efflux transmembrane transporter activity"/>
    <property type="evidence" value="ECO:0007669"/>
    <property type="project" value="TreeGrafter"/>
</dbReference>